<evidence type="ECO:0000313" key="1">
    <source>
        <dbReference type="EMBL" id="OHX65143.1"/>
    </source>
</evidence>
<dbReference type="AlphaFoldDB" id="A0A1S1YW90"/>
<evidence type="ECO:0000313" key="2">
    <source>
        <dbReference type="Proteomes" id="UP000179797"/>
    </source>
</evidence>
<organism evidence="1 2">
    <name type="scientific">Flammeovirga pacifica</name>
    <dbReference type="NCBI Taxonomy" id="915059"/>
    <lineage>
        <taxon>Bacteria</taxon>
        <taxon>Pseudomonadati</taxon>
        <taxon>Bacteroidota</taxon>
        <taxon>Cytophagia</taxon>
        <taxon>Cytophagales</taxon>
        <taxon>Flammeovirgaceae</taxon>
        <taxon>Flammeovirga</taxon>
    </lineage>
</organism>
<name>A0A1S1YW90_FLAPC</name>
<protein>
    <submittedName>
        <fullName evidence="1">Uncharacterized protein</fullName>
    </submittedName>
</protein>
<keyword evidence="2" id="KW-1185">Reference proteome</keyword>
<dbReference type="STRING" id="915059.NH26_01625"/>
<reference evidence="1 2" key="1">
    <citation type="journal article" date="2012" name="Int. J. Syst. Evol. Microbiol.">
        <title>Flammeovirga pacifica sp. nov., isolated from deep-sea sediment.</title>
        <authorList>
            <person name="Xu H."/>
            <person name="Fu Y."/>
            <person name="Yang N."/>
            <person name="Ding Z."/>
            <person name="Lai Q."/>
            <person name="Zeng R."/>
        </authorList>
    </citation>
    <scope>NUCLEOTIDE SEQUENCE [LARGE SCALE GENOMIC DNA]</scope>
    <source>
        <strain evidence="2">DSM 24597 / LMG 26175 / WPAGA1</strain>
    </source>
</reference>
<accession>A0A1S1YW90</accession>
<sequence>MTTKGSYRVNQLLPMRYFLLIPILLFSCEEYKEINSFSSQHTNIISASDWDVDSLSLHTNYSLEPGSYSTQLEYGPGKVDVNFYIEASSIGEIKWHNTKPVDKTLVKKYFEGNEDIFFLTNTTVGEWKYKEYEEVSTVETFTPGFLIVGEHRIKTKIYEDDPTRIYCTYENRTNLGERTYRFQIQFYLTPH</sequence>
<dbReference type="EMBL" id="JRYR02000001">
    <property type="protein sequence ID" value="OHX65143.1"/>
    <property type="molecule type" value="Genomic_DNA"/>
</dbReference>
<dbReference type="PROSITE" id="PS51257">
    <property type="entry name" value="PROKAR_LIPOPROTEIN"/>
    <property type="match status" value="1"/>
</dbReference>
<dbReference type="Proteomes" id="UP000179797">
    <property type="component" value="Unassembled WGS sequence"/>
</dbReference>
<proteinExistence type="predicted"/>
<comment type="caution">
    <text evidence="1">The sequence shown here is derived from an EMBL/GenBank/DDBJ whole genome shotgun (WGS) entry which is preliminary data.</text>
</comment>
<gene>
    <name evidence="1" type="ORF">NH26_01625</name>
</gene>